<evidence type="ECO:0000256" key="1">
    <source>
        <dbReference type="SAM" id="SignalP"/>
    </source>
</evidence>
<protein>
    <recommendedName>
        <fullName evidence="4">Glycoside hydrolase family 16 protein</fullName>
    </recommendedName>
</protein>
<evidence type="ECO:0000313" key="2">
    <source>
        <dbReference type="EMBL" id="PTB34970.1"/>
    </source>
</evidence>
<gene>
    <name evidence="2" type="ORF">M441DRAFT_63102</name>
</gene>
<evidence type="ECO:0008006" key="4">
    <source>
        <dbReference type="Google" id="ProtNLM"/>
    </source>
</evidence>
<dbReference type="STRING" id="1042311.A0A2T3YQW8"/>
<sequence>MAPRLRVIAVLLVLQFISVLPNSVSAKDVISPWNDTATGFGPDLGLAETWNASFPLFESIKSLPTNNSGAAGSDGSNTGVDLKHRATKDFCLRFMPLDASITQGIYLSDNNGYKKSIQEQQRWQGLQVNSEGSMIPTGVNAVVNRPLAQRQLMVGGLVNWMYPKAHAIWGVGVYIHQCPASRCQ</sequence>
<proteinExistence type="predicted"/>
<feature type="chain" id="PRO_5015623292" description="Glycoside hydrolase family 16 protein" evidence="1">
    <location>
        <begin position="27"/>
        <end position="184"/>
    </location>
</feature>
<dbReference type="AlphaFoldDB" id="A0A2T3YQW8"/>
<keyword evidence="1" id="KW-0732">Signal</keyword>
<dbReference type="Proteomes" id="UP000240493">
    <property type="component" value="Unassembled WGS sequence"/>
</dbReference>
<keyword evidence="3" id="KW-1185">Reference proteome</keyword>
<accession>A0A2T3YQW8</accession>
<dbReference type="EMBL" id="KZ679286">
    <property type="protein sequence ID" value="PTB34970.1"/>
    <property type="molecule type" value="Genomic_DNA"/>
</dbReference>
<dbReference type="OrthoDB" id="3915838at2759"/>
<feature type="signal peptide" evidence="1">
    <location>
        <begin position="1"/>
        <end position="26"/>
    </location>
</feature>
<organism evidence="2 3">
    <name type="scientific">Trichoderma asperellum (strain ATCC 204424 / CBS 433.97 / NBRC 101777)</name>
    <dbReference type="NCBI Taxonomy" id="1042311"/>
    <lineage>
        <taxon>Eukaryota</taxon>
        <taxon>Fungi</taxon>
        <taxon>Dikarya</taxon>
        <taxon>Ascomycota</taxon>
        <taxon>Pezizomycotina</taxon>
        <taxon>Sordariomycetes</taxon>
        <taxon>Hypocreomycetidae</taxon>
        <taxon>Hypocreales</taxon>
        <taxon>Hypocreaceae</taxon>
        <taxon>Trichoderma</taxon>
    </lineage>
</organism>
<reference evidence="2 3" key="1">
    <citation type="submission" date="2016-07" db="EMBL/GenBank/DDBJ databases">
        <title>Multiple horizontal gene transfer events from other fungi enriched the ability of initially mycotrophic Trichoderma (Ascomycota) to feed on dead plant biomass.</title>
        <authorList>
            <consortium name="DOE Joint Genome Institute"/>
            <person name="Aerts A."/>
            <person name="Atanasova L."/>
            <person name="Chenthamara K."/>
            <person name="Zhang J."/>
            <person name="Grujic M."/>
            <person name="Henrissat B."/>
            <person name="Kuo A."/>
            <person name="Salamov A."/>
            <person name="Lipzen A."/>
            <person name="Labutti K."/>
            <person name="Barry K."/>
            <person name="Miao Y."/>
            <person name="Rahimi M.J."/>
            <person name="Shen Q."/>
            <person name="Grigoriev I.V."/>
            <person name="Kubicek C.P."/>
            <person name="Druzhinina I.S."/>
        </authorList>
    </citation>
    <scope>NUCLEOTIDE SEQUENCE [LARGE SCALE GENOMIC DNA]</scope>
    <source>
        <strain evidence="2 3">CBS 433.97</strain>
    </source>
</reference>
<evidence type="ECO:0000313" key="3">
    <source>
        <dbReference type="Proteomes" id="UP000240493"/>
    </source>
</evidence>
<name>A0A2T3YQW8_TRIA4</name>